<dbReference type="EMBL" id="CP017599">
    <property type="protein sequence ID" value="AOX00274.1"/>
    <property type="molecule type" value="Genomic_DNA"/>
</dbReference>
<proteinExistence type="predicted"/>
<protein>
    <recommendedName>
        <fullName evidence="5">Porin</fullName>
    </recommendedName>
</protein>
<evidence type="ECO:0000313" key="3">
    <source>
        <dbReference type="EMBL" id="AOX00274.1"/>
    </source>
</evidence>
<feature type="signal peptide" evidence="2">
    <location>
        <begin position="1"/>
        <end position="25"/>
    </location>
</feature>
<name>A0A1D8TRS0_9CYAN</name>
<dbReference type="Proteomes" id="UP000177870">
    <property type="component" value="Chromosome"/>
</dbReference>
<feature type="region of interest" description="Disordered" evidence="1">
    <location>
        <begin position="48"/>
        <end position="87"/>
    </location>
</feature>
<reference evidence="4" key="1">
    <citation type="submission" date="2016-10" db="EMBL/GenBank/DDBJ databases">
        <title>Comparative genomics uncovers the prolific and rare metabolic potential of the cyanobacterial genus Moorea.</title>
        <authorList>
            <person name="Leao T."/>
            <person name="Castelao G."/>
            <person name="Korobeynikov A."/>
            <person name="Monroe E.A."/>
            <person name="Podell S."/>
            <person name="Glukhov E."/>
            <person name="Allen E."/>
            <person name="Gerwick W.H."/>
            <person name="Gerwick L."/>
        </authorList>
    </citation>
    <scope>NUCLEOTIDE SEQUENCE [LARGE SCALE GENOMIC DNA]</scope>
    <source>
        <strain evidence="4">PAL-8-15-08-1</strain>
    </source>
</reference>
<dbReference type="KEGG" id="mpro:BJP34_13145"/>
<organism evidence="3 4">
    <name type="scientific">Moorena producens PAL-8-15-08-1</name>
    <dbReference type="NCBI Taxonomy" id="1458985"/>
    <lineage>
        <taxon>Bacteria</taxon>
        <taxon>Bacillati</taxon>
        <taxon>Cyanobacteriota</taxon>
        <taxon>Cyanophyceae</taxon>
        <taxon>Coleofasciculales</taxon>
        <taxon>Coleofasciculaceae</taxon>
        <taxon>Moorena</taxon>
    </lineage>
</organism>
<accession>A0A1D8TRS0</accession>
<evidence type="ECO:0000313" key="4">
    <source>
        <dbReference type="Proteomes" id="UP000177870"/>
    </source>
</evidence>
<dbReference type="AlphaFoldDB" id="A0A1D8TRS0"/>
<keyword evidence="2" id="KW-0732">Signal</keyword>
<feature type="compositionally biased region" description="Gly residues" evidence="1">
    <location>
        <begin position="62"/>
        <end position="78"/>
    </location>
</feature>
<gene>
    <name evidence="3" type="ORF">BJP34_13145</name>
</gene>
<evidence type="ECO:0000256" key="1">
    <source>
        <dbReference type="SAM" id="MobiDB-lite"/>
    </source>
</evidence>
<evidence type="ECO:0008006" key="5">
    <source>
        <dbReference type="Google" id="ProtNLM"/>
    </source>
</evidence>
<dbReference type="RefSeq" id="WP_070392738.1">
    <property type="nucleotide sequence ID" value="NZ_CP017599.1"/>
</dbReference>
<feature type="chain" id="PRO_5009438823" description="Porin" evidence="2">
    <location>
        <begin position="26"/>
        <end position="87"/>
    </location>
</feature>
<sequence>MLNLRLITSLSLATVVIGSQIPAQALTFNGINALDFDRLNLELETRKTKMLGDGPLESQQWGGSGRSGGGGSSGGGSGSNDQNGGNS</sequence>
<evidence type="ECO:0000256" key="2">
    <source>
        <dbReference type="SAM" id="SignalP"/>
    </source>
</evidence>